<proteinExistence type="predicted"/>
<dbReference type="EMBL" id="CBXE010000048">
    <property type="protein sequence ID" value="CDL80217.1"/>
    <property type="molecule type" value="Genomic_DNA"/>
</dbReference>
<dbReference type="AlphaFoldDB" id="W1INZ1"/>
<dbReference type="Proteomes" id="UP000019197">
    <property type="component" value="Unassembled WGS sequence"/>
</dbReference>
<organism evidence="1 2">
    <name type="scientific">Xenorhabdus cabanillasii JM26</name>
    <dbReference type="NCBI Taxonomy" id="1427517"/>
    <lineage>
        <taxon>Bacteria</taxon>
        <taxon>Pseudomonadati</taxon>
        <taxon>Pseudomonadota</taxon>
        <taxon>Gammaproteobacteria</taxon>
        <taxon>Enterobacterales</taxon>
        <taxon>Morganellaceae</taxon>
        <taxon>Xenorhabdus</taxon>
    </lineage>
</organism>
<gene>
    <name evidence="1" type="ORF">XCR1_1410042</name>
</gene>
<accession>W1INZ1</accession>
<evidence type="ECO:0000313" key="1">
    <source>
        <dbReference type="EMBL" id="CDL80217.1"/>
    </source>
</evidence>
<protein>
    <submittedName>
        <fullName evidence="1">Uncharacterized protein</fullName>
    </submittedName>
</protein>
<comment type="caution">
    <text evidence="1">The sequence shown here is derived from an EMBL/GenBank/DDBJ whole genome shotgun (WGS) entry which is preliminary data.</text>
</comment>
<reference evidence="1 2" key="1">
    <citation type="submission" date="2013-11" db="EMBL/GenBank/DDBJ databases">
        <title>Draft genome sequence and annotation of the entomopathogenic bacterium, Xenorhabdus cabanillasi strain JM26.</title>
        <authorList>
            <person name="Gualtieri M."/>
            <person name="Ogier J.C."/>
            <person name="Pages S."/>
            <person name="Givaudan A."/>
            <person name="Gaudriault S."/>
        </authorList>
    </citation>
    <scope>NUCLEOTIDE SEQUENCE [LARGE SCALE GENOMIC DNA]</scope>
    <source>
        <strain evidence="1 2">JM26</strain>
    </source>
</reference>
<sequence length="98" mass="11217">MRNIMLIDLDTQNSKLLSALIQAESVVTALSERGITVLSVMMRDNRPRIHIARHAYCEQLIRNGQAAYLHFGQGRQAQFRQGVFNQDGCQVYWSESLH</sequence>
<evidence type="ECO:0000313" key="2">
    <source>
        <dbReference type="Proteomes" id="UP000019197"/>
    </source>
</evidence>
<name>W1INZ1_9GAMM</name>